<dbReference type="GO" id="GO:0003700">
    <property type="term" value="F:DNA-binding transcription factor activity"/>
    <property type="evidence" value="ECO:0007669"/>
    <property type="project" value="TreeGrafter"/>
</dbReference>
<gene>
    <name evidence="5" type="primary">rutR_3</name>
    <name evidence="5" type="ORF">GALL_489660</name>
</gene>
<name>A0A1J5PCR9_9ZZZZ</name>
<dbReference type="InterPro" id="IPR009057">
    <property type="entry name" value="Homeodomain-like_sf"/>
</dbReference>
<reference evidence="5" key="1">
    <citation type="submission" date="2016-10" db="EMBL/GenBank/DDBJ databases">
        <title>Sequence of Gallionella enrichment culture.</title>
        <authorList>
            <person name="Poehlein A."/>
            <person name="Muehling M."/>
            <person name="Daniel R."/>
        </authorList>
    </citation>
    <scope>NUCLEOTIDE SEQUENCE</scope>
</reference>
<keyword evidence="1" id="KW-0805">Transcription regulation</keyword>
<keyword evidence="2" id="KW-0238">DNA-binding</keyword>
<dbReference type="PANTHER" id="PTHR30055">
    <property type="entry name" value="HTH-TYPE TRANSCRIPTIONAL REGULATOR RUTR"/>
    <property type="match status" value="1"/>
</dbReference>
<comment type="caution">
    <text evidence="5">The sequence shown here is derived from an EMBL/GenBank/DDBJ whole genome shotgun (WGS) entry which is preliminary data.</text>
</comment>
<proteinExistence type="predicted"/>
<evidence type="ECO:0000256" key="3">
    <source>
        <dbReference type="ARBA" id="ARBA00023163"/>
    </source>
</evidence>
<dbReference type="PANTHER" id="PTHR30055:SF234">
    <property type="entry name" value="HTH-TYPE TRANSCRIPTIONAL REGULATOR BETI"/>
    <property type="match status" value="1"/>
</dbReference>
<dbReference type="Pfam" id="PF00440">
    <property type="entry name" value="TetR_N"/>
    <property type="match status" value="1"/>
</dbReference>
<dbReference type="SUPFAM" id="SSF46689">
    <property type="entry name" value="Homeodomain-like"/>
    <property type="match status" value="1"/>
</dbReference>
<evidence type="ECO:0000256" key="2">
    <source>
        <dbReference type="ARBA" id="ARBA00023125"/>
    </source>
</evidence>
<dbReference type="InterPro" id="IPR050109">
    <property type="entry name" value="HTH-type_TetR-like_transc_reg"/>
</dbReference>
<dbReference type="GO" id="GO:0000976">
    <property type="term" value="F:transcription cis-regulatory region binding"/>
    <property type="evidence" value="ECO:0007669"/>
    <property type="project" value="TreeGrafter"/>
</dbReference>
<dbReference type="InterPro" id="IPR001647">
    <property type="entry name" value="HTH_TetR"/>
</dbReference>
<keyword evidence="3" id="KW-0804">Transcription</keyword>
<evidence type="ECO:0000259" key="4">
    <source>
        <dbReference type="PROSITE" id="PS50977"/>
    </source>
</evidence>
<evidence type="ECO:0000313" key="5">
    <source>
        <dbReference type="EMBL" id="OIQ69433.1"/>
    </source>
</evidence>
<dbReference type="Gene3D" id="1.10.357.10">
    <property type="entry name" value="Tetracycline Repressor, domain 2"/>
    <property type="match status" value="1"/>
</dbReference>
<dbReference type="PROSITE" id="PS50977">
    <property type="entry name" value="HTH_TETR_2"/>
    <property type="match status" value="1"/>
</dbReference>
<sequence length="197" mass="21913">MSAAENVFARFGYRRASMSQIAEEAGLTRQALYHHYPSKEALFRAVVEQLHECAYEAEAAAGLDQEEAGGGLADILAAQIGARFRYLLECVEESPQAEELLSEHQLQTRDLYQSFIEHNVDLRAETIDRVCVKQNLALQSGMTARDLARCIQIAIRGFNDLRLNASVLAELDRIVRLLVAGAIAPAAPQSRTKRRSR</sequence>
<organism evidence="5">
    <name type="scientific">mine drainage metagenome</name>
    <dbReference type="NCBI Taxonomy" id="410659"/>
    <lineage>
        <taxon>unclassified sequences</taxon>
        <taxon>metagenomes</taxon>
        <taxon>ecological metagenomes</taxon>
    </lineage>
</organism>
<evidence type="ECO:0000256" key="1">
    <source>
        <dbReference type="ARBA" id="ARBA00023015"/>
    </source>
</evidence>
<protein>
    <submittedName>
        <fullName evidence="5">HTH-type transcriptional regulator RutR</fullName>
    </submittedName>
</protein>
<dbReference type="AlphaFoldDB" id="A0A1J5PCR9"/>
<dbReference type="EMBL" id="MLJW01004730">
    <property type="protein sequence ID" value="OIQ69433.1"/>
    <property type="molecule type" value="Genomic_DNA"/>
</dbReference>
<feature type="domain" description="HTH tetR-type" evidence="4">
    <location>
        <begin position="1"/>
        <end position="54"/>
    </location>
</feature>
<accession>A0A1J5PCR9</accession>